<comment type="caution">
    <text evidence="1">The sequence shown here is derived from an EMBL/GenBank/DDBJ whole genome shotgun (WGS) entry which is preliminary data.</text>
</comment>
<accession>A0A2V3ITX3</accession>
<organism evidence="1 2">
    <name type="scientific">Gracilariopsis chorda</name>
    <dbReference type="NCBI Taxonomy" id="448386"/>
    <lineage>
        <taxon>Eukaryota</taxon>
        <taxon>Rhodophyta</taxon>
        <taxon>Florideophyceae</taxon>
        <taxon>Rhodymeniophycidae</taxon>
        <taxon>Gracilariales</taxon>
        <taxon>Gracilariaceae</taxon>
        <taxon>Gracilariopsis</taxon>
    </lineage>
</organism>
<gene>
    <name evidence="1" type="ORF">BWQ96_04690</name>
</gene>
<name>A0A2V3ITX3_9FLOR</name>
<protein>
    <submittedName>
        <fullName evidence="1">Uncharacterized protein</fullName>
    </submittedName>
</protein>
<keyword evidence="2" id="KW-1185">Reference proteome</keyword>
<dbReference type="Proteomes" id="UP000247409">
    <property type="component" value="Unassembled WGS sequence"/>
</dbReference>
<evidence type="ECO:0000313" key="1">
    <source>
        <dbReference type="EMBL" id="PXF45552.1"/>
    </source>
</evidence>
<proteinExistence type="predicted"/>
<dbReference type="AlphaFoldDB" id="A0A2V3ITX3"/>
<reference evidence="1 2" key="1">
    <citation type="journal article" date="2018" name="Mol. Biol. Evol.">
        <title>Analysis of the draft genome of the red seaweed Gracilariopsis chorda provides insights into genome size evolution in Rhodophyta.</title>
        <authorList>
            <person name="Lee J."/>
            <person name="Yang E.C."/>
            <person name="Graf L."/>
            <person name="Yang J.H."/>
            <person name="Qiu H."/>
            <person name="Zel Zion U."/>
            <person name="Chan C.X."/>
            <person name="Stephens T.G."/>
            <person name="Weber A.P.M."/>
            <person name="Boo G.H."/>
            <person name="Boo S.M."/>
            <person name="Kim K.M."/>
            <person name="Shin Y."/>
            <person name="Jung M."/>
            <person name="Lee S.J."/>
            <person name="Yim H.S."/>
            <person name="Lee J.H."/>
            <person name="Bhattacharya D."/>
            <person name="Yoon H.S."/>
        </authorList>
    </citation>
    <scope>NUCLEOTIDE SEQUENCE [LARGE SCALE GENOMIC DNA]</scope>
    <source>
        <strain evidence="1 2">SKKU-2015</strain>
        <tissue evidence="1">Whole body</tissue>
    </source>
</reference>
<evidence type="ECO:0000313" key="2">
    <source>
        <dbReference type="Proteomes" id="UP000247409"/>
    </source>
</evidence>
<sequence>MERKSHFWEITCAKSDGAADFVFEDAVKDIRKNCDPHEHFYEVLEYITASLTITNIDPAEEIVETLQQKLDEGAEVEEGRESITLIIIWRATYPSTVP</sequence>
<dbReference type="EMBL" id="NBIV01000058">
    <property type="protein sequence ID" value="PXF45552.1"/>
    <property type="molecule type" value="Genomic_DNA"/>
</dbReference>